<name>A0A1I7YQU8_9BILA</name>
<proteinExistence type="predicted"/>
<keyword evidence="1" id="KW-1185">Reference proteome</keyword>
<reference evidence="2" key="1">
    <citation type="submission" date="2016-11" db="UniProtKB">
        <authorList>
            <consortium name="WormBaseParasite"/>
        </authorList>
    </citation>
    <scope>IDENTIFICATION</scope>
</reference>
<sequence length="70" mass="7928">MFALYPRISKLKGTTINTSTNLFTKALGLGTRGSEARRINFDRTLSYRTYIVYWIGCSSVLWTKGETSLT</sequence>
<protein>
    <submittedName>
        <fullName evidence="2">Ovule protein</fullName>
    </submittedName>
</protein>
<evidence type="ECO:0000313" key="2">
    <source>
        <dbReference type="WBParaSite" id="L893_g18785.t1"/>
    </source>
</evidence>
<accession>A0A1I7YQU8</accession>
<evidence type="ECO:0000313" key="1">
    <source>
        <dbReference type="Proteomes" id="UP000095287"/>
    </source>
</evidence>
<dbReference type="AlphaFoldDB" id="A0A1I7YQU8"/>
<dbReference type="Proteomes" id="UP000095287">
    <property type="component" value="Unplaced"/>
</dbReference>
<dbReference type="WBParaSite" id="L893_g18785.t1">
    <property type="protein sequence ID" value="L893_g18785.t1"/>
    <property type="gene ID" value="L893_g18785"/>
</dbReference>
<organism evidence="1 2">
    <name type="scientific">Steinernema glaseri</name>
    <dbReference type="NCBI Taxonomy" id="37863"/>
    <lineage>
        <taxon>Eukaryota</taxon>
        <taxon>Metazoa</taxon>
        <taxon>Ecdysozoa</taxon>
        <taxon>Nematoda</taxon>
        <taxon>Chromadorea</taxon>
        <taxon>Rhabditida</taxon>
        <taxon>Tylenchina</taxon>
        <taxon>Panagrolaimomorpha</taxon>
        <taxon>Strongyloidoidea</taxon>
        <taxon>Steinernematidae</taxon>
        <taxon>Steinernema</taxon>
    </lineage>
</organism>